<evidence type="ECO:0000313" key="10">
    <source>
        <dbReference type="Proteomes" id="UP001050691"/>
    </source>
</evidence>
<evidence type="ECO:0000256" key="5">
    <source>
        <dbReference type="ARBA" id="ARBA00022801"/>
    </source>
</evidence>
<keyword evidence="3" id="KW-0479">Metal-binding</keyword>
<accession>A0AAV5AE10</accession>
<keyword evidence="8" id="KW-0732">Signal</keyword>
<evidence type="ECO:0000256" key="7">
    <source>
        <dbReference type="ARBA" id="ARBA00023180"/>
    </source>
</evidence>
<sequence length="371" mass="41935">MRGIIPFVSLCSLIWQTHAWGAVGHEIVATIAEMYLFDSTREAICDILSSSKFNEEDIDIFNNGEINSTDIEKPSSCHLAKVAAWADQVKGRMRWSSALHYVNGIGDHPPSTCVFGEKGWEGKPRINVLSAIQNTTEWLVENKPGSDEALKFLVHFMGDMHMPLHLTGRNKGGNGDRVKWQGRSTNFHSVWDSRIISELILLTPRKYDRPLPNAPSIESRLRGSIYDPFIRQIMIEGVYGQWSEDIESWISCPDTISSLQLSNTEQRPLLPDSLEHYSTPILETDNSLACPYHWAKPIHDLHCQFIWPPSIANENHKTVEIYTPEYMNILRKDKTLERMLSMGGLRLAAILNGVYATEGEPSSRKGVIPHV</sequence>
<protein>
    <recommendedName>
        <fullName evidence="11">S1/P1 nuclease</fullName>
    </recommendedName>
</protein>
<organism evidence="9 10">
    <name type="scientific">Clathrus columnatus</name>
    <dbReference type="NCBI Taxonomy" id="1419009"/>
    <lineage>
        <taxon>Eukaryota</taxon>
        <taxon>Fungi</taxon>
        <taxon>Dikarya</taxon>
        <taxon>Basidiomycota</taxon>
        <taxon>Agaricomycotina</taxon>
        <taxon>Agaricomycetes</taxon>
        <taxon>Phallomycetidae</taxon>
        <taxon>Phallales</taxon>
        <taxon>Clathraceae</taxon>
        <taxon>Clathrus</taxon>
    </lineage>
</organism>
<dbReference type="InterPro" id="IPR003154">
    <property type="entry name" value="S1/P1nuclease"/>
</dbReference>
<proteinExistence type="inferred from homology"/>
<dbReference type="PANTHER" id="PTHR33146">
    <property type="entry name" value="ENDONUCLEASE 4"/>
    <property type="match status" value="1"/>
</dbReference>
<dbReference type="GO" id="GO:0003676">
    <property type="term" value="F:nucleic acid binding"/>
    <property type="evidence" value="ECO:0007669"/>
    <property type="project" value="InterPro"/>
</dbReference>
<evidence type="ECO:0008006" key="11">
    <source>
        <dbReference type="Google" id="ProtNLM"/>
    </source>
</evidence>
<evidence type="ECO:0000256" key="8">
    <source>
        <dbReference type="SAM" id="SignalP"/>
    </source>
</evidence>
<evidence type="ECO:0000256" key="3">
    <source>
        <dbReference type="ARBA" id="ARBA00022723"/>
    </source>
</evidence>
<dbReference type="GO" id="GO:0046872">
    <property type="term" value="F:metal ion binding"/>
    <property type="evidence" value="ECO:0007669"/>
    <property type="project" value="UniProtKB-KW"/>
</dbReference>
<dbReference type="PANTHER" id="PTHR33146:SF29">
    <property type="entry name" value="S1_P1 NUCLEASE"/>
    <property type="match status" value="1"/>
</dbReference>
<name>A0AAV5AE10_9AGAM</name>
<comment type="similarity">
    <text evidence="1">Belongs to the nuclease type I family.</text>
</comment>
<reference evidence="9" key="1">
    <citation type="submission" date="2021-10" db="EMBL/GenBank/DDBJ databases">
        <title>De novo Genome Assembly of Clathrus columnatus (Basidiomycota, Fungi) Using Illumina and Nanopore Sequence Data.</title>
        <authorList>
            <person name="Ogiso-Tanaka E."/>
            <person name="Itagaki H."/>
            <person name="Hosoya T."/>
            <person name="Hosaka K."/>
        </authorList>
    </citation>
    <scope>NUCLEOTIDE SEQUENCE</scope>
    <source>
        <strain evidence="9">MO-923</strain>
    </source>
</reference>
<evidence type="ECO:0000313" key="9">
    <source>
        <dbReference type="EMBL" id="GJJ11150.1"/>
    </source>
</evidence>
<feature type="signal peptide" evidence="8">
    <location>
        <begin position="1"/>
        <end position="19"/>
    </location>
</feature>
<keyword evidence="10" id="KW-1185">Reference proteome</keyword>
<dbReference type="Pfam" id="PF02265">
    <property type="entry name" value="S1-P1_nuclease"/>
    <property type="match status" value="1"/>
</dbReference>
<evidence type="ECO:0000256" key="1">
    <source>
        <dbReference type="ARBA" id="ARBA00009547"/>
    </source>
</evidence>
<keyword evidence="6" id="KW-1015">Disulfide bond</keyword>
<feature type="chain" id="PRO_5043988678" description="S1/P1 nuclease" evidence="8">
    <location>
        <begin position="20"/>
        <end position="371"/>
    </location>
</feature>
<gene>
    <name evidence="9" type="ORF">Clacol_005381</name>
</gene>
<keyword evidence="4" id="KW-0255">Endonuclease</keyword>
<dbReference type="SUPFAM" id="SSF48537">
    <property type="entry name" value="Phospholipase C/P1 nuclease"/>
    <property type="match status" value="1"/>
</dbReference>
<dbReference type="AlphaFoldDB" id="A0AAV5AE10"/>
<keyword evidence="7" id="KW-0325">Glycoprotein</keyword>
<dbReference type="InterPro" id="IPR008947">
    <property type="entry name" value="PLipase_C/P1_nuclease_dom_sf"/>
</dbReference>
<evidence type="ECO:0000256" key="4">
    <source>
        <dbReference type="ARBA" id="ARBA00022759"/>
    </source>
</evidence>
<dbReference type="GO" id="GO:0006308">
    <property type="term" value="P:DNA catabolic process"/>
    <property type="evidence" value="ECO:0007669"/>
    <property type="project" value="InterPro"/>
</dbReference>
<keyword evidence="5" id="KW-0378">Hydrolase</keyword>
<evidence type="ECO:0000256" key="2">
    <source>
        <dbReference type="ARBA" id="ARBA00022722"/>
    </source>
</evidence>
<dbReference type="GO" id="GO:0004519">
    <property type="term" value="F:endonuclease activity"/>
    <property type="evidence" value="ECO:0007669"/>
    <property type="project" value="UniProtKB-KW"/>
</dbReference>
<dbReference type="EMBL" id="BPWL01000006">
    <property type="protein sequence ID" value="GJJ11150.1"/>
    <property type="molecule type" value="Genomic_DNA"/>
</dbReference>
<evidence type="ECO:0000256" key="6">
    <source>
        <dbReference type="ARBA" id="ARBA00023157"/>
    </source>
</evidence>
<keyword evidence="2" id="KW-0540">Nuclease</keyword>
<dbReference type="Proteomes" id="UP001050691">
    <property type="component" value="Unassembled WGS sequence"/>
</dbReference>
<comment type="caution">
    <text evidence="9">The sequence shown here is derived from an EMBL/GenBank/DDBJ whole genome shotgun (WGS) entry which is preliminary data.</text>
</comment>
<dbReference type="Gene3D" id="1.10.575.10">
    <property type="entry name" value="P1 Nuclease"/>
    <property type="match status" value="1"/>
</dbReference>
<dbReference type="CDD" id="cd11010">
    <property type="entry name" value="S1-P1_nuclease"/>
    <property type="match status" value="1"/>
</dbReference>
<dbReference type="GO" id="GO:0016788">
    <property type="term" value="F:hydrolase activity, acting on ester bonds"/>
    <property type="evidence" value="ECO:0007669"/>
    <property type="project" value="InterPro"/>
</dbReference>